<dbReference type="RefSeq" id="WP_390284154.1">
    <property type="nucleotide sequence ID" value="NZ_JBHUDI010000001.1"/>
</dbReference>
<name>A0ABD6BB87_9EURY</name>
<dbReference type="Proteomes" id="UP001597076">
    <property type="component" value="Unassembled WGS sequence"/>
</dbReference>
<gene>
    <name evidence="2" type="ORF">ACFR99_01080</name>
</gene>
<accession>A0ABD6BB87</accession>
<organism evidence="2 3">
    <name type="scientific">Haloarchaeobius amylolyticus</name>
    <dbReference type="NCBI Taxonomy" id="1198296"/>
    <lineage>
        <taxon>Archaea</taxon>
        <taxon>Methanobacteriati</taxon>
        <taxon>Methanobacteriota</taxon>
        <taxon>Stenosarchaea group</taxon>
        <taxon>Halobacteria</taxon>
        <taxon>Halobacteriales</taxon>
        <taxon>Halorubellaceae</taxon>
        <taxon>Haloarchaeobius</taxon>
    </lineage>
</organism>
<evidence type="ECO:0000313" key="3">
    <source>
        <dbReference type="Proteomes" id="UP001597076"/>
    </source>
</evidence>
<dbReference type="AlphaFoldDB" id="A0ABD6BB87"/>
<keyword evidence="3" id="KW-1185">Reference proteome</keyword>
<sequence length="87" mass="9296">MTVVGRGVPSNFEFSVAGDIEMMSEDPVEEATVVTKNAVEGAIDVGGQRFRFSDELANVHVTDWNGVEGGESPSTPTIHIDYGAPDR</sequence>
<evidence type="ECO:0000256" key="1">
    <source>
        <dbReference type="SAM" id="MobiDB-lite"/>
    </source>
</evidence>
<dbReference type="EMBL" id="JBHUDI010000001">
    <property type="protein sequence ID" value="MFD1562167.1"/>
    <property type="molecule type" value="Genomic_DNA"/>
</dbReference>
<protein>
    <submittedName>
        <fullName evidence="2">Uncharacterized protein</fullName>
    </submittedName>
</protein>
<comment type="caution">
    <text evidence="2">The sequence shown here is derived from an EMBL/GenBank/DDBJ whole genome shotgun (WGS) entry which is preliminary data.</text>
</comment>
<proteinExistence type="predicted"/>
<reference evidence="2 3" key="1">
    <citation type="journal article" date="2019" name="Int. J. Syst. Evol. Microbiol.">
        <title>The Global Catalogue of Microorganisms (GCM) 10K type strain sequencing project: providing services to taxonomists for standard genome sequencing and annotation.</title>
        <authorList>
            <consortium name="The Broad Institute Genomics Platform"/>
            <consortium name="The Broad Institute Genome Sequencing Center for Infectious Disease"/>
            <person name="Wu L."/>
            <person name="Ma J."/>
        </authorList>
    </citation>
    <scope>NUCLEOTIDE SEQUENCE [LARGE SCALE GENOMIC DNA]</scope>
    <source>
        <strain evidence="2 3">CGMCC 1.12230</strain>
    </source>
</reference>
<feature type="region of interest" description="Disordered" evidence="1">
    <location>
        <begin position="67"/>
        <end position="87"/>
    </location>
</feature>
<evidence type="ECO:0000313" key="2">
    <source>
        <dbReference type="EMBL" id="MFD1562167.1"/>
    </source>
</evidence>